<keyword evidence="4" id="KW-1185">Reference proteome</keyword>
<dbReference type="InterPro" id="IPR002656">
    <property type="entry name" value="Acyl_transf_3_dom"/>
</dbReference>
<accession>A0A378I631</accession>
<dbReference type="Proteomes" id="UP000254968">
    <property type="component" value="Unassembled WGS sequence"/>
</dbReference>
<dbReference type="Pfam" id="PF01757">
    <property type="entry name" value="Acyl_transf_3"/>
    <property type="match status" value="1"/>
</dbReference>
<keyword evidence="1" id="KW-0472">Membrane</keyword>
<gene>
    <name evidence="3" type="primary">oatA_3</name>
    <name evidence="3" type="ORF">NCTC13315_02761</name>
</gene>
<keyword evidence="3" id="KW-0012">Acyltransferase</keyword>
<feature type="transmembrane region" description="Helical" evidence="1">
    <location>
        <begin position="105"/>
        <end position="129"/>
    </location>
</feature>
<feature type="transmembrane region" description="Helical" evidence="1">
    <location>
        <begin position="339"/>
        <end position="359"/>
    </location>
</feature>
<sequence length="402" mass="47144">MMLLENFQRLKLDLHKKNLEIEYLRAVAILMTLLCHFPAVIYSDYFVKLFLIYSPWTGVDLFFCISGYVISKSYMDFFDRYRNSCFWESFQVFWLKRAYRLIPVAWLWLLIHLVLACCFNSTHVFGSIYENIRSMTAVMTFWANLANVKGILEPHPVYWSLALEEQFYLIFPLFLFFTVKNARWKILLAGIMVQFFILRLPKELAWCFRLDAMLWGVLIYLFSQANLYHLFNPTFLKNSFLKKAIIVIFLLYLLGAIPAQLTALPIAVGLIAMTSAFLVWLASYQAGYIPFVPILSPIMEWFGARSYSLYLIHMPAYRITMEAWTRYAHLHHEEISGTYIPALIVTAIFLTCFLAELSYQLIEQPFRRHGAKLAKQKLAKMDSKEVKFQLMNELPAMKLDNV</sequence>
<feature type="domain" description="Acyltransferase 3" evidence="2">
    <location>
        <begin position="19"/>
        <end position="354"/>
    </location>
</feature>
<dbReference type="PANTHER" id="PTHR23028:SF53">
    <property type="entry name" value="ACYL_TRANSF_3 DOMAIN-CONTAINING PROTEIN"/>
    <property type="match status" value="1"/>
</dbReference>
<feature type="transmembrane region" description="Helical" evidence="1">
    <location>
        <begin position="21"/>
        <end position="43"/>
    </location>
</feature>
<evidence type="ECO:0000256" key="1">
    <source>
        <dbReference type="SAM" id="Phobius"/>
    </source>
</evidence>
<organism evidence="3 4">
    <name type="scientific">Legionella beliardensis</name>
    <dbReference type="NCBI Taxonomy" id="91822"/>
    <lineage>
        <taxon>Bacteria</taxon>
        <taxon>Pseudomonadati</taxon>
        <taxon>Pseudomonadota</taxon>
        <taxon>Gammaproteobacteria</taxon>
        <taxon>Legionellales</taxon>
        <taxon>Legionellaceae</taxon>
        <taxon>Legionella</taxon>
    </lineage>
</organism>
<keyword evidence="3" id="KW-0808">Transferase</keyword>
<dbReference type="GO" id="GO:0016020">
    <property type="term" value="C:membrane"/>
    <property type="evidence" value="ECO:0007669"/>
    <property type="project" value="TreeGrafter"/>
</dbReference>
<dbReference type="AlphaFoldDB" id="A0A378I631"/>
<feature type="transmembrane region" description="Helical" evidence="1">
    <location>
        <begin position="212"/>
        <end position="231"/>
    </location>
</feature>
<evidence type="ECO:0000259" key="2">
    <source>
        <dbReference type="Pfam" id="PF01757"/>
    </source>
</evidence>
<dbReference type="RefSeq" id="WP_115303917.1">
    <property type="nucleotide sequence ID" value="NZ_CAAAHO010000003.1"/>
</dbReference>
<protein>
    <submittedName>
        <fullName evidence="3">Acyltransferase</fullName>
        <ecNumber evidence="3">2.3.1.-</ecNumber>
    </submittedName>
</protein>
<dbReference type="GO" id="GO:0016747">
    <property type="term" value="F:acyltransferase activity, transferring groups other than amino-acyl groups"/>
    <property type="evidence" value="ECO:0007669"/>
    <property type="project" value="InterPro"/>
</dbReference>
<dbReference type="PANTHER" id="PTHR23028">
    <property type="entry name" value="ACETYLTRANSFERASE"/>
    <property type="match status" value="1"/>
</dbReference>
<keyword evidence="1" id="KW-1133">Transmembrane helix</keyword>
<reference evidence="3 4" key="1">
    <citation type="submission" date="2018-06" db="EMBL/GenBank/DDBJ databases">
        <authorList>
            <consortium name="Pathogen Informatics"/>
            <person name="Doyle S."/>
        </authorList>
    </citation>
    <scope>NUCLEOTIDE SEQUENCE [LARGE SCALE GENOMIC DNA]</scope>
    <source>
        <strain evidence="3 4">NCTC13315</strain>
    </source>
</reference>
<dbReference type="EC" id="2.3.1.-" evidence="3"/>
<dbReference type="InterPro" id="IPR050879">
    <property type="entry name" value="Acyltransferase_3"/>
</dbReference>
<proteinExistence type="predicted"/>
<keyword evidence="1" id="KW-0812">Transmembrane</keyword>
<dbReference type="GO" id="GO:0000271">
    <property type="term" value="P:polysaccharide biosynthetic process"/>
    <property type="evidence" value="ECO:0007669"/>
    <property type="project" value="TreeGrafter"/>
</dbReference>
<dbReference type="EMBL" id="UGNV01000001">
    <property type="protein sequence ID" value="STX30196.1"/>
    <property type="molecule type" value="Genomic_DNA"/>
</dbReference>
<feature type="transmembrane region" description="Helical" evidence="1">
    <location>
        <begin position="49"/>
        <end position="70"/>
    </location>
</feature>
<feature type="transmembrane region" description="Helical" evidence="1">
    <location>
        <begin position="157"/>
        <end position="177"/>
    </location>
</feature>
<name>A0A378I631_9GAMM</name>
<evidence type="ECO:0000313" key="4">
    <source>
        <dbReference type="Proteomes" id="UP000254968"/>
    </source>
</evidence>
<evidence type="ECO:0000313" key="3">
    <source>
        <dbReference type="EMBL" id="STX30196.1"/>
    </source>
</evidence>
<dbReference type="OrthoDB" id="9767863at2"/>